<dbReference type="RefSeq" id="WP_010717217.1">
    <property type="nucleotide sequence ID" value="NZ_AP027138.1"/>
</dbReference>
<gene>
    <name evidence="1" type="ORF">P0D81_15880</name>
</gene>
<dbReference type="EMBL" id="CP119160">
    <property type="protein sequence ID" value="WEH24105.1"/>
    <property type="molecule type" value="Genomic_DNA"/>
</dbReference>
<organism evidence="1 2">
    <name type="scientific">Enterococcus faecalis</name>
    <name type="common">Streptococcus faecalis</name>
    <dbReference type="NCBI Taxonomy" id="1351"/>
    <lineage>
        <taxon>Bacteria</taxon>
        <taxon>Bacillati</taxon>
        <taxon>Bacillota</taxon>
        <taxon>Bacilli</taxon>
        <taxon>Lactobacillales</taxon>
        <taxon>Enterococcaceae</taxon>
        <taxon>Enterococcus</taxon>
    </lineage>
</organism>
<sequence length="92" mass="10768">MNFYEIKDPYFALIAAKDEKQCLKLYKDIVCGIENEKEFFEEMKTIDKYEALKMVADSRVGEQEMTGIERAFEDLEDLEEDGEVLLIDCNLL</sequence>
<keyword evidence="1" id="KW-0614">Plasmid</keyword>
<geneLocation type="plasmid" evidence="1 2">
    <name>pCFSAN126951_01</name>
</geneLocation>
<accession>A0ABD7XIL3</accession>
<reference evidence="1 2" key="1">
    <citation type="submission" date="2023-02" db="EMBL/GenBank/DDBJ databases">
        <title>Results of the 2020 Genomic Proficiency Test for the network of European Union Reference Laboratory for Antimicrobial Resistance assessing whole genome sequencing capacities.</title>
        <authorList>
            <person name="Hoffmann M."/>
            <person name="Luo Y."/>
            <person name="Sorensen L.H."/>
            <person name="Pedersen S.K."/>
            <person name="Hendriksen R.S."/>
        </authorList>
    </citation>
    <scope>NUCLEOTIDE SEQUENCE [LARGE SCALE GENOMIC DNA]</scope>
    <source>
        <strain evidence="1 2">GENOMIC22-006</strain>
        <plasmid evidence="1 2">pCFSAN126951_01</plasmid>
    </source>
</reference>
<proteinExistence type="predicted"/>
<name>A0ABD7XIL3_ENTFL</name>
<protein>
    <submittedName>
        <fullName evidence="1">Uncharacterized protein</fullName>
    </submittedName>
</protein>
<evidence type="ECO:0000313" key="1">
    <source>
        <dbReference type="EMBL" id="WEH24105.1"/>
    </source>
</evidence>
<dbReference type="AlphaFoldDB" id="A0ABD7XIL3"/>
<evidence type="ECO:0000313" key="2">
    <source>
        <dbReference type="Proteomes" id="UP001221642"/>
    </source>
</evidence>
<dbReference type="Proteomes" id="UP001221642">
    <property type="component" value="Plasmid pCFSAN126951_01"/>
</dbReference>